<feature type="domain" description="SHSP" evidence="3">
    <location>
        <begin position="21"/>
        <end position="131"/>
    </location>
</feature>
<organism evidence="4 5">
    <name type="scientific">Nocardia abscessus</name>
    <dbReference type="NCBI Taxonomy" id="120957"/>
    <lineage>
        <taxon>Bacteria</taxon>
        <taxon>Bacillati</taxon>
        <taxon>Actinomycetota</taxon>
        <taxon>Actinomycetes</taxon>
        <taxon>Mycobacteriales</taxon>
        <taxon>Nocardiaceae</taxon>
        <taxon>Nocardia</taxon>
    </lineage>
</organism>
<accession>A0ABS0CG49</accession>
<evidence type="ECO:0000256" key="1">
    <source>
        <dbReference type="PROSITE-ProRule" id="PRU00285"/>
    </source>
</evidence>
<evidence type="ECO:0000313" key="4">
    <source>
        <dbReference type="EMBL" id="MBF6229309.1"/>
    </source>
</evidence>
<protein>
    <submittedName>
        <fullName evidence="4">Hsp20 family protein</fullName>
    </submittedName>
</protein>
<dbReference type="Pfam" id="PF00011">
    <property type="entry name" value="HSP20"/>
    <property type="match status" value="1"/>
</dbReference>
<dbReference type="CDD" id="cd06464">
    <property type="entry name" value="ACD_sHsps-like"/>
    <property type="match status" value="1"/>
</dbReference>
<dbReference type="PANTHER" id="PTHR11527">
    <property type="entry name" value="HEAT-SHOCK PROTEIN 20 FAMILY MEMBER"/>
    <property type="match status" value="1"/>
</dbReference>
<evidence type="ECO:0000256" key="2">
    <source>
        <dbReference type="RuleBase" id="RU003616"/>
    </source>
</evidence>
<comment type="caution">
    <text evidence="4">The sequence shown here is derived from an EMBL/GenBank/DDBJ whole genome shotgun (WGS) entry which is preliminary data.</text>
</comment>
<dbReference type="EMBL" id="JADLRE010000034">
    <property type="protein sequence ID" value="MBF6229309.1"/>
    <property type="molecule type" value="Genomic_DNA"/>
</dbReference>
<sequence length="140" mass="15877">MLMRTDPFGDLDRLTQQVFGAPARPAVMPMDAWRDGDEFFVELDLPGIDPDSLDLDVERNVVTVRASRPELDPGRSMIAAERARGVFSRRLFLGENLDTDRIRADYRDGVLRLIVPVAEKAKPRKIEIARHGHERQAINV</sequence>
<dbReference type="InterPro" id="IPR031107">
    <property type="entry name" value="Small_HSP"/>
</dbReference>
<comment type="similarity">
    <text evidence="1 2">Belongs to the small heat shock protein (HSP20) family.</text>
</comment>
<reference evidence="4 5" key="1">
    <citation type="submission" date="2020-10" db="EMBL/GenBank/DDBJ databases">
        <title>Identification of Nocardia species via Next-generation sequencing and recognition of intraspecies genetic diversity.</title>
        <authorList>
            <person name="Li P."/>
            <person name="Li P."/>
            <person name="Lu B."/>
        </authorList>
    </citation>
    <scope>NUCLEOTIDE SEQUENCE [LARGE SCALE GENOMIC DNA]</scope>
    <source>
        <strain evidence="4 5">N-11</strain>
    </source>
</reference>
<dbReference type="Gene3D" id="2.60.40.790">
    <property type="match status" value="1"/>
</dbReference>
<keyword evidence="5" id="KW-1185">Reference proteome</keyword>
<evidence type="ECO:0000259" key="3">
    <source>
        <dbReference type="PROSITE" id="PS01031"/>
    </source>
</evidence>
<name>A0ABS0CG49_9NOCA</name>
<gene>
    <name evidence="4" type="ORF">IU470_29990</name>
</gene>
<dbReference type="PROSITE" id="PS01031">
    <property type="entry name" value="SHSP"/>
    <property type="match status" value="1"/>
</dbReference>
<dbReference type="InterPro" id="IPR002068">
    <property type="entry name" value="A-crystallin/Hsp20_dom"/>
</dbReference>
<dbReference type="SUPFAM" id="SSF49764">
    <property type="entry name" value="HSP20-like chaperones"/>
    <property type="match status" value="1"/>
</dbReference>
<proteinExistence type="inferred from homology"/>
<dbReference type="Proteomes" id="UP000807309">
    <property type="component" value="Unassembled WGS sequence"/>
</dbReference>
<dbReference type="InterPro" id="IPR008978">
    <property type="entry name" value="HSP20-like_chaperone"/>
</dbReference>
<evidence type="ECO:0000313" key="5">
    <source>
        <dbReference type="Proteomes" id="UP000807309"/>
    </source>
</evidence>